<evidence type="ECO:0000313" key="1">
    <source>
        <dbReference type="EMBL" id="EGY2379339.1"/>
    </source>
</evidence>
<dbReference type="EMBL" id="AAYLMQ010000089">
    <property type="protein sequence ID" value="EGY2379339.1"/>
    <property type="molecule type" value="Genomic_DNA"/>
</dbReference>
<dbReference type="AlphaFoldDB" id="A0A9P2P6P1"/>
<gene>
    <name evidence="1" type="ORF">JHZ39_003783</name>
</gene>
<feature type="non-terminal residue" evidence="1">
    <location>
        <position position="49"/>
    </location>
</feature>
<sequence>MTAIKRNKVYKVRFSDAEVQKIKDANILNIAKYLRDTSLAQIDVTQGNA</sequence>
<protein>
    <submittedName>
        <fullName evidence="1">Plasmid mobilization relaxosome protein MobC</fullName>
    </submittedName>
</protein>
<name>A0A9P2P6P1_ACIBA</name>
<proteinExistence type="predicted"/>
<organism evidence="1">
    <name type="scientific">Acinetobacter baumannii</name>
    <dbReference type="NCBI Taxonomy" id="470"/>
    <lineage>
        <taxon>Bacteria</taxon>
        <taxon>Pseudomonadati</taxon>
        <taxon>Pseudomonadota</taxon>
        <taxon>Gammaproteobacteria</taxon>
        <taxon>Moraxellales</taxon>
        <taxon>Moraxellaceae</taxon>
        <taxon>Acinetobacter</taxon>
        <taxon>Acinetobacter calcoaceticus/baumannii complex</taxon>
    </lineage>
</organism>
<accession>A0A9P2P6P1</accession>
<reference evidence="1" key="1">
    <citation type="submission" date="2020-12" db="EMBL/GenBank/DDBJ databases">
        <authorList>
            <consortium name="Clinical and Environmental Microbiology Branch: Whole genome sequencing antimicrobial resistance pathogens in the healthcare setting"/>
        </authorList>
    </citation>
    <scope>NUCLEOTIDE SEQUENCE</scope>
    <source>
        <strain evidence="1">2018HL-00813</strain>
    </source>
</reference>
<comment type="caution">
    <text evidence="1">The sequence shown here is derived from an EMBL/GenBank/DDBJ whole genome shotgun (WGS) entry which is preliminary data.</text>
</comment>